<evidence type="ECO:0000259" key="1">
    <source>
        <dbReference type="PROSITE" id="PS50965"/>
    </source>
</evidence>
<feature type="domain" description="NERD" evidence="1">
    <location>
        <begin position="41"/>
        <end position="158"/>
    </location>
</feature>
<dbReference type="Pfam" id="PF08378">
    <property type="entry name" value="NERD"/>
    <property type="match status" value="1"/>
</dbReference>
<protein>
    <submittedName>
        <fullName evidence="2">Nuclease-related domain-containing protein</fullName>
    </submittedName>
</protein>
<keyword evidence="3" id="KW-1185">Reference proteome</keyword>
<dbReference type="STRING" id="269670.SAMN02982927_01876"/>
<dbReference type="PROSITE" id="PS50965">
    <property type="entry name" value="NERD"/>
    <property type="match status" value="1"/>
</dbReference>
<dbReference type="EMBL" id="FOOY01000011">
    <property type="protein sequence ID" value="SFG49055.1"/>
    <property type="molecule type" value="Genomic_DNA"/>
</dbReference>
<dbReference type="OrthoDB" id="569879at2"/>
<organism evidence="2 3">
    <name type="scientific">Sporolactobacillus nakayamae</name>
    <dbReference type="NCBI Taxonomy" id="269670"/>
    <lineage>
        <taxon>Bacteria</taxon>
        <taxon>Bacillati</taxon>
        <taxon>Bacillota</taxon>
        <taxon>Bacilli</taxon>
        <taxon>Bacillales</taxon>
        <taxon>Sporolactobacillaceae</taxon>
        <taxon>Sporolactobacillus</taxon>
    </lineage>
</organism>
<proteinExistence type="predicted"/>
<dbReference type="InterPro" id="IPR011528">
    <property type="entry name" value="NERD"/>
</dbReference>
<gene>
    <name evidence="2" type="ORF">SAMN02982927_01876</name>
</gene>
<dbReference type="Proteomes" id="UP000198752">
    <property type="component" value="Unassembled WGS sequence"/>
</dbReference>
<sequence length="323" mass="37736">MIKMQRTMPYILRQLRALKRRLPPSHPQFALICQDEKNRSHGYNGEVAINFYLADLADDNDFFIYHGLRLPTNHSFFQMDTLILTRSFLLIIEIKALKGSIYFDPVFKQMIRTFNGKVDGFRDPIVQVKRQNDCLSRWRATHRFLQTPIEDFVTFSNPETILKTEPGNSIIPSKVCHMHQVPDRIQTFTRAPVKIRLTDLERDRFNDQLLRAHTPLIQNVLELYHLTAQDLITGVQCPSCRRIPMNRIHSAWHCSTCGHRSKDAHLALLDDYFLLVSNTITNREFRHWAHLSSPDLANDLLKKENLTRIGNCRSSSYRNPELL</sequence>
<evidence type="ECO:0000313" key="3">
    <source>
        <dbReference type="Proteomes" id="UP000198752"/>
    </source>
</evidence>
<dbReference type="AlphaFoldDB" id="A0A1I2S832"/>
<reference evidence="3" key="1">
    <citation type="submission" date="2016-10" db="EMBL/GenBank/DDBJ databases">
        <authorList>
            <person name="Varghese N."/>
            <person name="Submissions S."/>
        </authorList>
    </citation>
    <scope>NUCLEOTIDE SEQUENCE [LARGE SCALE GENOMIC DNA]</scope>
    <source>
        <strain evidence="3">ATCC 700379</strain>
    </source>
</reference>
<name>A0A1I2S832_9BACL</name>
<accession>A0A1I2S832</accession>
<evidence type="ECO:0000313" key="2">
    <source>
        <dbReference type="EMBL" id="SFG49055.1"/>
    </source>
</evidence>